<evidence type="ECO:0000256" key="4">
    <source>
        <dbReference type="ARBA" id="ARBA00022857"/>
    </source>
</evidence>
<comment type="similarity">
    <text evidence="7">Belongs to the gamma-glutamyl phosphate reductase family.</text>
</comment>
<organism evidence="9">
    <name type="scientific">Symploca sp. SIO1C4</name>
    <dbReference type="NCBI Taxonomy" id="2607765"/>
    <lineage>
        <taxon>Bacteria</taxon>
        <taxon>Bacillati</taxon>
        <taxon>Cyanobacteriota</taxon>
        <taxon>Cyanophyceae</taxon>
        <taxon>Coleofasciculales</taxon>
        <taxon>Coleofasciculaceae</taxon>
        <taxon>Symploca</taxon>
    </lineage>
</organism>
<dbReference type="PANTHER" id="PTHR11063">
    <property type="entry name" value="GLUTAMATE SEMIALDEHYDE DEHYDROGENASE"/>
    <property type="match status" value="1"/>
</dbReference>
<comment type="subcellular location">
    <subcellularLocation>
        <location evidence="7">Cytoplasm</location>
    </subcellularLocation>
</comment>
<comment type="function">
    <text evidence="7">Catalyzes the NADPH-dependent reduction of L-glutamate 5-phosphate into L-glutamate 5-semialdehyde and phosphate. The product spontaneously undergoes cyclization to form 1-pyrroline-5-carboxylate.</text>
</comment>
<dbReference type="AlphaFoldDB" id="A0A6B3N3Y3"/>
<comment type="caution">
    <text evidence="9">The sequence shown here is derived from an EMBL/GenBank/DDBJ whole genome shotgun (WGS) entry which is preliminary data.</text>
</comment>
<protein>
    <recommendedName>
        <fullName evidence="7">Gamma-glutamyl phosphate reductase</fullName>
        <shortName evidence="7">GPR</shortName>
        <ecNumber evidence="7">1.2.1.41</ecNumber>
    </recommendedName>
    <alternativeName>
        <fullName evidence="7">Glutamate-5-semialdehyde dehydrogenase</fullName>
    </alternativeName>
    <alternativeName>
        <fullName evidence="7">Glutamyl-gamma-semialdehyde dehydrogenase</fullName>
        <shortName evidence="7">GSA dehydrogenase</shortName>
    </alternativeName>
</protein>
<dbReference type="InterPro" id="IPR016163">
    <property type="entry name" value="Ald_DH_C"/>
</dbReference>
<dbReference type="Pfam" id="PF00171">
    <property type="entry name" value="Aldedh"/>
    <property type="match status" value="1"/>
</dbReference>
<keyword evidence="5 7" id="KW-0560">Oxidoreductase</keyword>
<gene>
    <name evidence="7" type="primary">proA</name>
    <name evidence="9" type="ORF">F6J89_00745</name>
</gene>
<evidence type="ECO:0000259" key="8">
    <source>
        <dbReference type="Pfam" id="PF00171"/>
    </source>
</evidence>
<dbReference type="InterPro" id="IPR016161">
    <property type="entry name" value="Ald_DH/histidinol_DH"/>
</dbReference>
<proteinExistence type="inferred from homology"/>
<dbReference type="InterPro" id="IPR012134">
    <property type="entry name" value="Glu-5-SA_DH"/>
</dbReference>
<dbReference type="EMBL" id="JAAHFQ010000007">
    <property type="protein sequence ID" value="NER26220.1"/>
    <property type="molecule type" value="Genomic_DNA"/>
</dbReference>
<keyword evidence="7" id="KW-0963">Cytoplasm</keyword>
<evidence type="ECO:0000256" key="2">
    <source>
        <dbReference type="ARBA" id="ARBA00022605"/>
    </source>
</evidence>
<evidence type="ECO:0000313" key="9">
    <source>
        <dbReference type="EMBL" id="NER26220.1"/>
    </source>
</evidence>
<dbReference type="Gene3D" id="3.40.605.10">
    <property type="entry name" value="Aldehyde Dehydrogenase, Chain A, domain 1"/>
    <property type="match status" value="1"/>
</dbReference>
<dbReference type="InterPro" id="IPR016162">
    <property type="entry name" value="Ald_DH_N"/>
</dbReference>
<dbReference type="GO" id="GO:0005737">
    <property type="term" value="C:cytoplasm"/>
    <property type="evidence" value="ECO:0007669"/>
    <property type="project" value="UniProtKB-SubCell"/>
</dbReference>
<dbReference type="GO" id="GO:0004350">
    <property type="term" value="F:glutamate-5-semialdehyde dehydrogenase activity"/>
    <property type="evidence" value="ECO:0007669"/>
    <property type="project" value="UniProtKB-UniRule"/>
</dbReference>
<dbReference type="NCBIfam" id="NF001221">
    <property type="entry name" value="PRK00197.1"/>
    <property type="match status" value="1"/>
</dbReference>
<evidence type="ECO:0000256" key="6">
    <source>
        <dbReference type="ARBA" id="ARBA00049024"/>
    </source>
</evidence>
<dbReference type="SUPFAM" id="SSF53720">
    <property type="entry name" value="ALDH-like"/>
    <property type="match status" value="1"/>
</dbReference>
<dbReference type="InterPro" id="IPR015590">
    <property type="entry name" value="Aldehyde_DH_dom"/>
</dbReference>
<dbReference type="EC" id="1.2.1.41" evidence="7"/>
<sequence length="424" mass="46740">MKIEMKTGGLMPNSNEAVIRAYHASLALATTKGVERSVGVQAMAQALENSFDDILEANTLDLEASREMAVPELILDWLKLTPERLGITIQILQRIGELSDPIRRVMNASYQLDDSQTYSQMMPLGVIALIYEAFPELGAIAAGFCIKTGNSLILRGGSEASQSNQVIAKVLIEALEDAGLPDGCLEILPSEQGASIRDLVTQDRYLNLVIPYGRPTLVQHVTQQATAPVLKSAMGNCYLYWSASGNVDMVISVTLDSHASEPDPVNAIEKILIHRSQDYLSLIQLWNSLKHKGFKLRGDSELVAKFPEYLTLTADFEWNQAYLDKIIAFHMVDSIEEAIAWISQYSSAHADCIVTESYQESRQFALGIDSASVYINSSPRFSRNPKRGDSVFLGMSNQKGYRRGLISLEALTTLKQVVQGNGQF</sequence>
<evidence type="ECO:0000256" key="1">
    <source>
        <dbReference type="ARBA" id="ARBA00004985"/>
    </source>
</evidence>
<keyword evidence="4 7" id="KW-0521">NADP</keyword>
<keyword evidence="3 7" id="KW-0641">Proline biosynthesis</keyword>
<dbReference type="UniPathway" id="UPA00098">
    <property type="reaction ID" value="UER00360"/>
</dbReference>
<keyword evidence="2 7" id="KW-0028">Amino-acid biosynthesis</keyword>
<feature type="domain" description="Aldehyde dehydrogenase" evidence="8">
    <location>
        <begin position="15"/>
        <end position="231"/>
    </location>
</feature>
<dbReference type="GO" id="GO:0055129">
    <property type="term" value="P:L-proline biosynthetic process"/>
    <property type="evidence" value="ECO:0007669"/>
    <property type="project" value="UniProtKB-UniRule"/>
</dbReference>
<comment type="pathway">
    <text evidence="1 7">Amino-acid biosynthesis; L-proline biosynthesis; L-glutamate 5-semialdehyde from L-glutamate: step 2/2.</text>
</comment>
<dbReference type="PIRSF" id="PIRSF000151">
    <property type="entry name" value="GPR"/>
    <property type="match status" value="1"/>
</dbReference>
<comment type="catalytic activity">
    <reaction evidence="6 7">
        <text>L-glutamate 5-semialdehyde + phosphate + NADP(+) = L-glutamyl 5-phosphate + NADPH + H(+)</text>
        <dbReference type="Rhea" id="RHEA:19541"/>
        <dbReference type="ChEBI" id="CHEBI:15378"/>
        <dbReference type="ChEBI" id="CHEBI:43474"/>
        <dbReference type="ChEBI" id="CHEBI:57783"/>
        <dbReference type="ChEBI" id="CHEBI:58066"/>
        <dbReference type="ChEBI" id="CHEBI:58274"/>
        <dbReference type="ChEBI" id="CHEBI:58349"/>
        <dbReference type="EC" id="1.2.1.41"/>
    </reaction>
</comment>
<reference evidence="9" key="1">
    <citation type="submission" date="2019-11" db="EMBL/GenBank/DDBJ databases">
        <title>Genomic insights into an expanded diversity of filamentous marine cyanobacteria reveals the extraordinary biosynthetic potential of Moorea and Okeania.</title>
        <authorList>
            <person name="Ferreira Leao T."/>
            <person name="Wang M."/>
            <person name="Moss N."/>
            <person name="Da Silva R."/>
            <person name="Sanders J."/>
            <person name="Nurk S."/>
            <person name="Gurevich A."/>
            <person name="Humphrey G."/>
            <person name="Reher R."/>
            <person name="Zhu Q."/>
            <person name="Belda-Ferre P."/>
            <person name="Glukhov E."/>
            <person name="Rex R."/>
            <person name="Dorrestein P.C."/>
            <person name="Knight R."/>
            <person name="Pevzner P."/>
            <person name="Gerwick W.H."/>
            <person name="Gerwick L."/>
        </authorList>
    </citation>
    <scope>NUCLEOTIDE SEQUENCE</scope>
    <source>
        <strain evidence="9">SIO1C4</strain>
    </source>
</reference>
<dbReference type="PANTHER" id="PTHR11063:SF8">
    <property type="entry name" value="DELTA-1-PYRROLINE-5-CARBOXYLATE SYNTHASE"/>
    <property type="match status" value="1"/>
</dbReference>
<dbReference type="Gene3D" id="3.40.309.10">
    <property type="entry name" value="Aldehyde Dehydrogenase, Chain A, domain 2"/>
    <property type="match status" value="1"/>
</dbReference>
<dbReference type="HAMAP" id="MF_00412">
    <property type="entry name" value="ProA"/>
    <property type="match status" value="1"/>
</dbReference>
<dbReference type="GO" id="GO:0050661">
    <property type="term" value="F:NADP binding"/>
    <property type="evidence" value="ECO:0007669"/>
    <property type="project" value="InterPro"/>
</dbReference>
<dbReference type="InterPro" id="IPR000965">
    <property type="entry name" value="GPR_dom"/>
</dbReference>
<evidence type="ECO:0000256" key="3">
    <source>
        <dbReference type="ARBA" id="ARBA00022650"/>
    </source>
</evidence>
<evidence type="ECO:0000256" key="7">
    <source>
        <dbReference type="HAMAP-Rule" id="MF_00412"/>
    </source>
</evidence>
<name>A0A6B3N3Y3_9CYAN</name>
<dbReference type="CDD" id="cd07079">
    <property type="entry name" value="ALDH_F18-19_ProA-GPR"/>
    <property type="match status" value="1"/>
</dbReference>
<evidence type="ECO:0000256" key="5">
    <source>
        <dbReference type="ARBA" id="ARBA00023002"/>
    </source>
</evidence>
<accession>A0A6B3N3Y3</accession>